<evidence type="ECO:0000256" key="1">
    <source>
        <dbReference type="SAM" id="SignalP"/>
    </source>
</evidence>
<dbReference type="Proteomes" id="UP000677228">
    <property type="component" value="Unassembled WGS sequence"/>
</dbReference>
<dbReference type="EMBL" id="CAJNOK010056045">
    <property type="protein sequence ID" value="CAF1621416.1"/>
    <property type="molecule type" value="Genomic_DNA"/>
</dbReference>
<name>A0A8S2G3A0_9BILA</name>
<dbReference type="AlphaFoldDB" id="A0A8S2G3A0"/>
<feature type="signal peptide" evidence="1">
    <location>
        <begin position="1"/>
        <end position="16"/>
    </location>
</feature>
<evidence type="ECO:0000313" key="4">
    <source>
        <dbReference type="Proteomes" id="UP000677228"/>
    </source>
</evidence>
<dbReference type="EMBL" id="CAJOBA010080937">
    <property type="protein sequence ID" value="CAF4441157.1"/>
    <property type="molecule type" value="Genomic_DNA"/>
</dbReference>
<gene>
    <name evidence="2" type="ORF">OVA965_LOCUS43227</name>
    <name evidence="3" type="ORF">TMI583_LOCUS45393</name>
</gene>
<accession>A0A8S2G3A0</accession>
<proteinExistence type="predicted"/>
<keyword evidence="1" id="KW-0732">Signal</keyword>
<feature type="chain" id="PRO_5036273555" evidence="1">
    <location>
        <begin position="17"/>
        <end position="134"/>
    </location>
</feature>
<comment type="caution">
    <text evidence="2">The sequence shown here is derived from an EMBL/GenBank/DDBJ whole genome shotgun (WGS) entry which is preliminary data.</text>
</comment>
<organism evidence="2 4">
    <name type="scientific">Didymodactylos carnosus</name>
    <dbReference type="NCBI Taxonomy" id="1234261"/>
    <lineage>
        <taxon>Eukaryota</taxon>
        <taxon>Metazoa</taxon>
        <taxon>Spiralia</taxon>
        <taxon>Gnathifera</taxon>
        <taxon>Rotifera</taxon>
        <taxon>Eurotatoria</taxon>
        <taxon>Bdelloidea</taxon>
        <taxon>Philodinida</taxon>
        <taxon>Philodinidae</taxon>
        <taxon>Didymodactylos</taxon>
    </lineage>
</organism>
<sequence>MKVSLIALFMFGIINCNPLNVTQNIIEQKDPVFSQTGVELKFHFPSLADMKVYALYETEIKEKVSTIFKLKMDEWKWYQPVEVSSHPGQSNIYYFNVPIPNTKYALVKIDDDRKEVTVERQAIDPKLSNTKIHW</sequence>
<dbReference type="Proteomes" id="UP000682733">
    <property type="component" value="Unassembled WGS sequence"/>
</dbReference>
<protein>
    <submittedName>
        <fullName evidence="2">Uncharacterized protein</fullName>
    </submittedName>
</protein>
<evidence type="ECO:0000313" key="3">
    <source>
        <dbReference type="EMBL" id="CAF4441157.1"/>
    </source>
</evidence>
<evidence type="ECO:0000313" key="2">
    <source>
        <dbReference type="EMBL" id="CAF1621416.1"/>
    </source>
</evidence>
<reference evidence="2" key="1">
    <citation type="submission" date="2021-02" db="EMBL/GenBank/DDBJ databases">
        <authorList>
            <person name="Nowell W R."/>
        </authorList>
    </citation>
    <scope>NUCLEOTIDE SEQUENCE</scope>
</reference>